<dbReference type="AlphaFoldDB" id="A0A9X3N1T9"/>
<dbReference type="EMBL" id="JAPDOD010000048">
    <property type="protein sequence ID" value="MDA0165513.1"/>
    <property type="molecule type" value="Genomic_DNA"/>
</dbReference>
<dbReference type="GO" id="GO:0016787">
    <property type="term" value="F:hydrolase activity"/>
    <property type="evidence" value="ECO:0007669"/>
    <property type="project" value="InterPro"/>
</dbReference>
<comment type="caution">
    <text evidence="3">The sequence shown here is derived from an EMBL/GenBank/DDBJ whole genome shotgun (WGS) entry which is preliminary data.</text>
</comment>
<gene>
    <name evidence="3" type="ORF">OM076_34910</name>
</gene>
<sequence length="526" mass="54947">MRRRSVLRIKQVGLAVGVALALAAAPGVAHAEPGYTTIFDGTPTGSDASFDKWAQVGGGNIALQADGTMRTSSGFGMRWYTVKSFGDMSLKVEYRDARTAPGYSNGGVLVRFPDPRTPAAQTPTSWAYDWAGASGPFPPAKHYQSDPASSDLGLQTSCQRAIPSLIPAEWAPTWVPVVCGEEVQINDSPDGGDLDPRKTGSVYGFADLDAQRSNAVERYPALGAWHTMEVRTVGQQYTVLVDGKVINQWDGAVPMSFPSRGLGDPPTMARQLASGYIGLQDHQDGDVVEYRDVRVKELAATPKNTAAPVVAGDGFTGRPLTCTTGTWSNVDANQAYVIDWIRSNPPVNDAPTDEQMGNVKVATGATYTPSSADLGKVVWCRVTAINAAGATAWATKAAPAITFASDAAGTVGGSVPATLALTLGAPATFGAFTPGVAKDYAASTTATITSSAGDAALAVSDPGHLTNGTFSLPQALRVEFSKAVWTGPASNDSSTITFRQHIGATDALRTGAYTKTLTFTLSTTTP</sequence>
<dbReference type="Proteomes" id="UP001149140">
    <property type="component" value="Unassembled WGS sequence"/>
</dbReference>
<dbReference type="Gene3D" id="2.60.120.560">
    <property type="entry name" value="Exo-inulinase, domain 1"/>
    <property type="match status" value="1"/>
</dbReference>
<accession>A0A9X3N1T9</accession>
<evidence type="ECO:0000259" key="2">
    <source>
        <dbReference type="Pfam" id="PF06439"/>
    </source>
</evidence>
<evidence type="ECO:0000313" key="3">
    <source>
        <dbReference type="EMBL" id="MDA0165513.1"/>
    </source>
</evidence>
<dbReference type="InterPro" id="IPR010496">
    <property type="entry name" value="AL/BT2_dom"/>
</dbReference>
<evidence type="ECO:0000313" key="4">
    <source>
        <dbReference type="Proteomes" id="UP001149140"/>
    </source>
</evidence>
<keyword evidence="4" id="KW-1185">Reference proteome</keyword>
<reference evidence="3" key="1">
    <citation type="submission" date="2022-10" db="EMBL/GenBank/DDBJ databases">
        <title>The WGS of Solirubrobacter ginsenosidimutans DSM 21036.</title>
        <authorList>
            <person name="Jiang Z."/>
        </authorList>
    </citation>
    <scope>NUCLEOTIDE SEQUENCE</scope>
    <source>
        <strain evidence="3">DSM 21036</strain>
    </source>
</reference>
<protein>
    <submittedName>
        <fullName evidence="3">DUF1080 domain-containing protein</fullName>
    </submittedName>
</protein>
<dbReference type="Pfam" id="PF06439">
    <property type="entry name" value="3keto-disac_hyd"/>
    <property type="match status" value="1"/>
</dbReference>
<keyword evidence="1" id="KW-0732">Signal</keyword>
<feature type="chain" id="PRO_5040954223" evidence="1">
    <location>
        <begin position="32"/>
        <end position="526"/>
    </location>
</feature>
<proteinExistence type="predicted"/>
<dbReference type="Gene3D" id="2.60.40.2700">
    <property type="match status" value="1"/>
</dbReference>
<evidence type="ECO:0000256" key="1">
    <source>
        <dbReference type="SAM" id="SignalP"/>
    </source>
</evidence>
<feature type="signal peptide" evidence="1">
    <location>
        <begin position="1"/>
        <end position="31"/>
    </location>
</feature>
<organism evidence="3 4">
    <name type="scientific">Solirubrobacter ginsenosidimutans</name>
    <dbReference type="NCBI Taxonomy" id="490573"/>
    <lineage>
        <taxon>Bacteria</taxon>
        <taxon>Bacillati</taxon>
        <taxon>Actinomycetota</taxon>
        <taxon>Thermoleophilia</taxon>
        <taxon>Solirubrobacterales</taxon>
        <taxon>Solirubrobacteraceae</taxon>
        <taxon>Solirubrobacter</taxon>
    </lineage>
</organism>
<name>A0A9X3N1T9_9ACTN</name>
<feature type="domain" description="3-keto-alpha-glucoside-1,2-lyase/3-keto-2-hydroxy-glucal hydratase" evidence="2">
    <location>
        <begin position="34"/>
        <end position="296"/>
    </location>
</feature>